<keyword evidence="2" id="KW-1185">Reference proteome</keyword>
<dbReference type="RefSeq" id="YP_009052347.1">
    <property type="nucleotide sequence ID" value="NC_024697.1"/>
</dbReference>
<dbReference type="EMBL" id="KJ645900">
    <property type="protein sequence ID" value="AII17245.1"/>
    <property type="molecule type" value="Genomic_DNA"/>
</dbReference>
<dbReference type="KEGG" id="vg:20041736"/>
<proteinExistence type="predicted"/>
<reference evidence="1 2" key="1">
    <citation type="journal article" date="2014" name="Virology">
        <title>Genome of brown tide virus (AaV), the little giant of the Megaviridae, elucidates NCLDV genome expansion and host-virus coevolution.</title>
        <authorList>
            <person name="Moniruzzaman M."/>
            <person name="LeCleir G.R."/>
            <person name="Brown C.M."/>
            <person name="Gobler C.J."/>
            <person name="Bidle K.D."/>
            <person name="Wilson W.H."/>
            <person name="Wilhelm S.W."/>
        </authorList>
    </citation>
    <scope>NUCLEOTIDE SEQUENCE [LARGE SCALE GENOMIC DNA]</scope>
    <source>
        <strain evidence="1">BtV-01</strain>
    </source>
</reference>
<evidence type="ECO:0000313" key="1">
    <source>
        <dbReference type="EMBL" id="AII17245.1"/>
    </source>
</evidence>
<dbReference type="Proteomes" id="UP000028667">
    <property type="component" value="Segment"/>
</dbReference>
<sequence length="112" mass="12686">MNFQNNSLTVSEHTLYKGSTQHPAPAYIDAFTPGNHVSNVQSDRTNLESDLKGITRKLSECESVKNSFLAKKQKLEHLEQKNLSKNYKCECPTCYGMNTMKPKEVPRPRGLN</sequence>
<name>A0A076FGN0_9VIRU</name>
<evidence type="ECO:0000313" key="2">
    <source>
        <dbReference type="Proteomes" id="UP000028667"/>
    </source>
</evidence>
<organism evidence="1 2">
    <name type="scientific">Aureococcus anophagefferens virus</name>
    <dbReference type="NCBI Taxonomy" id="1474867"/>
    <lineage>
        <taxon>Viruses</taxon>
        <taxon>Varidnaviria</taxon>
        <taxon>Bamfordvirae</taxon>
        <taxon>Nucleocytoviricota</taxon>
        <taxon>Megaviricetes</taxon>
        <taxon>Imitervirales</taxon>
        <taxon>Schizomimiviridae</taxon>
        <taxon>Kratosvirus</taxon>
        <taxon>Kratosvirus quantuckense</taxon>
    </lineage>
</organism>
<accession>A0A076FGN0</accession>
<protein>
    <submittedName>
        <fullName evidence="1">Uncharacterized protein</fullName>
    </submittedName>
</protein>
<gene>
    <name evidence="1" type="ORF">AaV_273</name>
</gene>
<dbReference type="GeneID" id="20041736"/>